<feature type="transmembrane region" description="Helical" evidence="1">
    <location>
        <begin position="211"/>
        <end position="232"/>
    </location>
</feature>
<gene>
    <name evidence="2" type="ORF">Lqui_0187</name>
</gene>
<organism evidence="2 3">
    <name type="scientific">Legionella quinlivanii</name>
    <dbReference type="NCBI Taxonomy" id="45073"/>
    <lineage>
        <taxon>Bacteria</taxon>
        <taxon>Pseudomonadati</taxon>
        <taxon>Pseudomonadota</taxon>
        <taxon>Gammaproteobacteria</taxon>
        <taxon>Legionellales</taxon>
        <taxon>Legionellaceae</taxon>
        <taxon>Legionella</taxon>
    </lineage>
</organism>
<dbReference type="STRING" id="45073.Lqui_0187"/>
<sequence length="241" mass="27144">MSQFKTFRAFLNNSWNSYENCRKTLWWPYSFLLLTPLAALVLAFVVPALMAKAGLFSDHFMDSKLYHCFLLVLFYSVAGLFIHACNLVCMTHIDGGAINENTGFVSIQMTWKTVLIFTGASLITCLCFALSPILGILAWLAFLLAATSASSSPTRSFKSIVQTNLHLYKNHYGKIIGLGLARLLVLLIFVSPLILFALFQHSPVGLRFLTALLAFPLMAYLFVRLLPFYVFLPNYFYKHLA</sequence>
<feature type="transmembrane region" description="Helical" evidence="1">
    <location>
        <begin position="69"/>
        <end position="93"/>
    </location>
</feature>
<keyword evidence="1" id="KW-1133">Transmembrane helix</keyword>
<keyword evidence="1" id="KW-0472">Membrane</keyword>
<evidence type="ECO:0008006" key="4">
    <source>
        <dbReference type="Google" id="ProtNLM"/>
    </source>
</evidence>
<accession>A0A0W0Y6H9</accession>
<dbReference type="Proteomes" id="UP000054618">
    <property type="component" value="Unassembled WGS sequence"/>
</dbReference>
<dbReference type="AlphaFoldDB" id="A0A0W0Y6H9"/>
<feature type="transmembrane region" description="Helical" evidence="1">
    <location>
        <begin position="175"/>
        <end position="199"/>
    </location>
</feature>
<evidence type="ECO:0000256" key="1">
    <source>
        <dbReference type="SAM" id="Phobius"/>
    </source>
</evidence>
<feature type="transmembrane region" description="Helical" evidence="1">
    <location>
        <begin position="26"/>
        <end position="49"/>
    </location>
</feature>
<name>A0A0W0Y6H9_9GAMM</name>
<dbReference type="EMBL" id="LNYS01000004">
    <property type="protein sequence ID" value="KTD52545.1"/>
    <property type="molecule type" value="Genomic_DNA"/>
</dbReference>
<reference evidence="2 3" key="1">
    <citation type="submission" date="2015-11" db="EMBL/GenBank/DDBJ databases">
        <title>Genomic analysis of 38 Legionella species identifies large and diverse effector repertoires.</title>
        <authorList>
            <person name="Burstein D."/>
            <person name="Amaro F."/>
            <person name="Zusman T."/>
            <person name="Lifshitz Z."/>
            <person name="Cohen O."/>
            <person name="Gilbert J.A."/>
            <person name="Pupko T."/>
            <person name="Shuman H.A."/>
            <person name="Segal G."/>
        </authorList>
    </citation>
    <scope>NUCLEOTIDE SEQUENCE [LARGE SCALE GENOMIC DNA]</scope>
    <source>
        <strain evidence="2 3">CDC#1442-AUS-E</strain>
    </source>
</reference>
<evidence type="ECO:0000313" key="3">
    <source>
        <dbReference type="Proteomes" id="UP000054618"/>
    </source>
</evidence>
<evidence type="ECO:0000313" key="2">
    <source>
        <dbReference type="EMBL" id="KTD52545.1"/>
    </source>
</evidence>
<keyword evidence="3" id="KW-1185">Reference proteome</keyword>
<dbReference type="RefSeq" id="WP_058506324.1">
    <property type="nucleotide sequence ID" value="NZ_CAAAIK010000029.1"/>
</dbReference>
<feature type="transmembrane region" description="Helical" evidence="1">
    <location>
        <begin position="113"/>
        <end position="146"/>
    </location>
</feature>
<dbReference type="OrthoDB" id="5653153at2"/>
<keyword evidence="1" id="KW-0812">Transmembrane</keyword>
<dbReference type="PATRIC" id="fig|45073.5.peg.199"/>
<protein>
    <recommendedName>
        <fullName evidence="4">Transmembrane protein</fullName>
    </recommendedName>
</protein>
<comment type="caution">
    <text evidence="2">The sequence shown here is derived from an EMBL/GenBank/DDBJ whole genome shotgun (WGS) entry which is preliminary data.</text>
</comment>
<proteinExistence type="predicted"/>